<feature type="compositionally biased region" description="Polar residues" evidence="1">
    <location>
        <begin position="8"/>
        <end position="18"/>
    </location>
</feature>
<dbReference type="AlphaFoldDB" id="A0AAD3T1E8"/>
<feature type="compositionally biased region" description="Polar residues" evidence="1">
    <location>
        <begin position="37"/>
        <end position="54"/>
    </location>
</feature>
<dbReference type="Proteomes" id="UP001279734">
    <property type="component" value="Unassembled WGS sequence"/>
</dbReference>
<proteinExistence type="predicted"/>
<protein>
    <submittedName>
        <fullName evidence="2">Uncharacterized protein</fullName>
    </submittedName>
</protein>
<keyword evidence="3" id="KW-1185">Reference proteome</keyword>
<feature type="compositionally biased region" description="Polar residues" evidence="1">
    <location>
        <begin position="61"/>
        <end position="84"/>
    </location>
</feature>
<feature type="region of interest" description="Disordered" evidence="1">
    <location>
        <begin position="1"/>
        <end position="103"/>
    </location>
</feature>
<organism evidence="2 3">
    <name type="scientific">Nepenthes gracilis</name>
    <name type="common">Slender pitcher plant</name>
    <dbReference type="NCBI Taxonomy" id="150966"/>
    <lineage>
        <taxon>Eukaryota</taxon>
        <taxon>Viridiplantae</taxon>
        <taxon>Streptophyta</taxon>
        <taxon>Embryophyta</taxon>
        <taxon>Tracheophyta</taxon>
        <taxon>Spermatophyta</taxon>
        <taxon>Magnoliopsida</taxon>
        <taxon>eudicotyledons</taxon>
        <taxon>Gunneridae</taxon>
        <taxon>Pentapetalae</taxon>
        <taxon>Caryophyllales</taxon>
        <taxon>Nepenthaceae</taxon>
        <taxon>Nepenthes</taxon>
    </lineage>
</organism>
<accession>A0AAD3T1E8</accession>
<evidence type="ECO:0000313" key="3">
    <source>
        <dbReference type="Proteomes" id="UP001279734"/>
    </source>
</evidence>
<evidence type="ECO:0000313" key="2">
    <source>
        <dbReference type="EMBL" id="GMH21233.1"/>
    </source>
</evidence>
<dbReference type="EMBL" id="BSYO01000023">
    <property type="protein sequence ID" value="GMH21233.1"/>
    <property type="molecule type" value="Genomic_DNA"/>
</dbReference>
<sequence length="103" mass="11145">MDTEGHSQSRAVTNSKSRGLTIHQIPDSGPHIKPQTKFHQTASSRATNQHTEITSRARISRTPTGGSQYTTSAPYNPISPSKISKGNKWDKSNTSAWDIIGGA</sequence>
<name>A0AAD3T1E8_NEPGR</name>
<reference evidence="2" key="1">
    <citation type="submission" date="2023-05" db="EMBL/GenBank/DDBJ databases">
        <title>Nepenthes gracilis genome sequencing.</title>
        <authorList>
            <person name="Fukushima K."/>
        </authorList>
    </citation>
    <scope>NUCLEOTIDE SEQUENCE</scope>
    <source>
        <strain evidence="2">SING2019-196</strain>
    </source>
</reference>
<gene>
    <name evidence="2" type="ORF">Nepgr_023075</name>
</gene>
<comment type="caution">
    <text evidence="2">The sequence shown here is derived from an EMBL/GenBank/DDBJ whole genome shotgun (WGS) entry which is preliminary data.</text>
</comment>
<evidence type="ECO:0000256" key="1">
    <source>
        <dbReference type="SAM" id="MobiDB-lite"/>
    </source>
</evidence>